<feature type="transmembrane region" description="Helical" evidence="2">
    <location>
        <begin position="277"/>
        <end position="293"/>
    </location>
</feature>
<sequence>MPMYIYIVLLGIAIAVIATGYAQMNMLYPMFILFTIAIIGGEIFSRIPIWNKYLGGAVMGCMFIGAFLVFFNAIPKDWMVYDSIKTWFNGQGFLDFYISVILICSVLVVPRKILMKALGGFIIILAIGSVAGAGLGILGGLIVGVDAKSTIINYTLPILGGGNGAGTVPMSQVISQNYGDKVGGDWYSGAVAITVIANIFSILFAAILAGVGKSKPELSGGGNLTKSNIHVIEDKKPLNDRNIAASLVLTLGIYVLSTIISNQILTKDVIKINLPNYVWMIVICLLLNVADILPSDMKQGMAKIQTFISKQTTWLVMLAIGITSIDLSAFVKALTGQTIFITLLTVMGCVFVPMLLAKAFQFYPIEAGITAGCCMTAQGGAGVIAVLGASNRTELMPYGQISTRIGGAVVLIVASVLFASWNPSMYMM</sequence>
<accession>A0A291ISM3</accession>
<evidence type="ECO:0000313" key="4">
    <source>
        <dbReference type="Proteomes" id="UP000232227"/>
    </source>
</evidence>
<feature type="transmembrane region" description="Helical" evidence="2">
    <location>
        <begin position="121"/>
        <end position="145"/>
    </location>
</feature>
<reference evidence="3 4" key="1">
    <citation type="submission" date="2017-09" db="EMBL/GenBank/DDBJ databases">
        <title>SPAdes assembly of the Mesoplasma lactucae genome.</title>
        <authorList>
            <person name="Knight T.F."/>
            <person name="Rubinstein R."/>
            <person name="Citino T."/>
        </authorList>
    </citation>
    <scope>NUCLEOTIDE SEQUENCE [LARGE SCALE GENOMIC DNA]</scope>
    <source>
        <strain evidence="3 4">831-C4</strain>
    </source>
</reference>
<dbReference type="GO" id="GO:0008514">
    <property type="term" value="F:organic anion transmembrane transporter activity"/>
    <property type="evidence" value="ECO:0007669"/>
    <property type="project" value="InterPro"/>
</dbReference>
<proteinExistence type="inferred from homology"/>
<dbReference type="GO" id="GO:0005886">
    <property type="term" value="C:plasma membrane"/>
    <property type="evidence" value="ECO:0007669"/>
    <property type="project" value="UniProtKB-UniRule"/>
</dbReference>
<feature type="transmembrane region" description="Helical" evidence="2">
    <location>
        <begin position="243"/>
        <end position="265"/>
    </location>
</feature>
<feature type="transmembrane region" description="Helical" evidence="2">
    <location>
        <begin position="401"/>
        <end position="421"/>
    </location>
</feature>
<dbReference type="InterPro" id="IPR004679">
    <property type="entry name" value="2-OHcarboxylate_transport"/>
</dbReference>
<feature type="transmembrane region" description="Helical" evidence="2">
    <location>
        <begin position="54"/>
        <end position="74"/>
    </location>
</feature>
<evidence type="ECO:0008006" key="5">
    <source>
        <dbReference type="Google" id="ProtNLM"/>
    </source>
</evidence>
<evidence type="ECO:0000256" key="1">
    <source>
        <dbReference type="PIRNR" id="PIRNR005348"/>
    </source>
</evidence>
<feature type="transmembrane region" description="Helical" evidence="2">
    <location>
        <begin position="369"/>
        <end position="389"/>
    </location>
</feature>
<keyword evidence="1" id="KW-0813">Transport</keyword>
<name>A0A291ISM3_9MOLU</name>
<keyword evidence="1" id="KW-0769">Symport</keyword>
<keyword evidence="2" id="KW-1133">Transmembrane helix</keyword>
<feature type="transmembrane region" description="Helical" evidence="2">
    <location>
        <begin position="186"/>
        <end position="209"/>
    </location>
</feature>
<feature type="transmembrane region" description="Helical" evidence="2">
    <location>
        <begin position="28"/>
        <end position="47"/>
    </location>
</feature>
<feature type="transmembrane region" description="Helical" evidence="2">
    <location>
        <begin position="314"/>
        <end position="333"/>
    </location>
</feature>
<dbReference type="AlphaFoldDB" id="A0A291ISM3"/>
<dbReference type="RefSeq" id="WP_096863032.1">
    <property type="nucleotide sequence ID" value="NZ_CP023668.1"/>
</dbReference>
<dbReference type="GO" id="GO:0015293">
    <property type="term" value="F:symporter activity"/>
    <property type="evidence" value="ECO:0007669"/>
    <property type="project" value="UniProtKB-UniRule"/>
</dbReference>
<organism evidence="3 4">
    <name type="scientific">Mesoplasma lactucae ATCC 49193</name>
    <dbReference type="NCBI Taxonomy" id="81460"/>
    <lineage>
        <taxon>Bacteria</taxon>
        <taxon>Bacillati</taxon>
        <taxon>Mycoplasmatota</taxon>
        <taxon>Mollicutes</taxon>
        <taxon>Entomoplasmatales</taxon>
        <taxon>Entomoplasmataceae</taxon>
        <taxon>Mesoplasma</taxon>
    </lineage>
</organism>
<protein>
    <recommendedName>
        <fullName evidence="5">Citrate:sodium symporter</fullName>
    </recommendedName>
</protein>
<comment type="similarity">
    <text evidence="1">Belongs to the 2-hydroxycarboxylate transporter (2-HCT) (TC 2.A.24) family.</text>
</comment>
<dbReference type="PIRSF" id="PIRSF005348">
    <property type="entry name" value="YxkH"/>
    <property type="match status" value="1"/>
</dbReference>
<dbReference type="KEGG" id="mlac:CP520_03340"/>
<keyword evidence="1 2" id="KW-0472">Membrane</keyword>
<feature type="transmembrane region" description="Helical" evidence="2">
    <location>
        <begin position="339"/>
        <end position="357"/>
    </location>
</feature>
<dbReference type="Proteomes" id="UP000232227">
    <property type="component" value="Chromosome"/>
</dbReference>
<feature type="transmembrane region" description="Helical" evidence="2">
    <location>
        <begin position="86"/>
        <end position="109"/>
    </location>
</feature>
<evidence type="ECO:0000256" key="2">
    <source>
        <dbReference type="SAM" id="Phobius"/>
    </source>
</evidence>
<dbReference type="PANTHER" id="PTHR40033">
    <property type="entry name" value="NA(+)-MALATE SYMPORTER"/>
    <property type="match status" value="1"/>
</dbReference>
<dbReference type="Pfam" id="PF03390">
    <property type="entry name" value="2HCT"/>
    <property type="match status" value="1"/>
</dbReference>
<dbReference type="EMBL" id="CP023668">
    <property type="protein sequence ID" value="ATG97744.1"/>
    <property type="molecule type" value="Genomic_DNA"/>
</dbReference>
<feature type="transmembrane region" description="Helical" evidence="2">
    <location>
        <begin position="5"/>
        <end position="22"/>
    </location>
</feature>
<dbReference type="OrthoDB" id="8584824at2"/>
<gene>
    <name evidence="3" type="ORF">CP520_03340</name>
</gene>
<dbReference type="PANTHER" id="PTHR40033:SF1">
    <property type="entry name" value="CITRATE-SODIUM SYMPORTER"/>
    <property type="match status" value="1"/>
</dbReference>
<keyword evidence="2" id="KW-0812">Transmembrane</keyword>
<evidence type="ECO:0000313" key="3">
    <source>
        <dbReference type="EMBL" id="ATG97744.1"/>
    </source>
</evidence>
<keyword evidence="4" id="KW-1185">Reference proteome</keyword>